<keyword evidence="2" id="KW-1185">Reference proteome</keyword>
<evidence type="ECO:0000313" key="1">
    <source>
        <dbReference type="EMBL" id="KAJ8065383.1"/>
    </source>
</evidence>
<gene>
    <name evidence="1" type="ORF">OCU04_006072</name>
</gene>
<organism evidence="1 2">
    <name type="scientific">Sclerotinia nivalis</name>
    <dbReference type="NCBI Taxonomy" id="352851"/>
    <lineage>
        <taxon>Eukaryota</taxon>
        <taxon>Fungi</taxon>
        <taxon>Dikarya</taxon>
        <taxon>Ascomycota</taxon>
        <taxon>Pezizomycotina</taxon>
        <taxon>Leotiomycetes</taxon>
        <taxon>Helotiales</taxon>
        <taxon>Sclerotiniaceae</taxon>
        <taxon>Sclerotinia</taxon>
    </lineage>
</organism>
<dbReference type="Proteomes" id="UP001152300">
    <property type="component" value="Unassembled WGS sequence"/>
</dbReference>
<accession>A0A9X0AQQ2</accession>
<name>A0A9X0AQQ2_9HELO</name>
<proteinExistence type="predicted"/>
<reference evidence="1" key="1">
    <citation type="submission" date="2022-11" db="EMBL/GenBank/DDBJ databases">
        <title>Genome Resource of Sclerotinia nivalis Strain SnTB1, a Plant Pathogen Isolated from American Ginseng.</title>
        <authorList>
            <person name="Fan S."/>
        </authorList>
    </citation>
    <scope>NUCLEOTIDE SEQUENCE</scope>
    <source>
        <strain evidence="1">SnTB1</strain>
    </source>
</reference>
<comment type="caution">
    <text evidence="1">The sequence shown here is derived from an EMBL/GenBank/DDBJ whole genome shotgun (WGS) entry which is preliminary data.</text>
</comment>
<evidence type="ECO:0000313" key="2">
    <source>
        <dbReference type="Proteomes" id="UP001152300"/>
    </source>
</evidence>
<sequence>MNSILIHIKPIFQPLQYVYQDITARTILAKTKLQNTLDMAINHSGDYCWILRPENRDPATGRWLALSHTYAEVVEVIVGDLRKPEMNARVNEVIKTWKTNLLSDLNSQTEKHGIEEIVTLYHEIFNDMFFSGALAHDRCEVRWRDNFRRIRGWTQDMRQHVCGGECQEGYESCDAGEQESSDFEEDGIYLDINDDTVNHDEMSKVDMPTLACMRGEIKAIIEIWRRPDIANRQERLRSYLETLLHEMIHAFLNIYTCLCSKCSHDIPRTIGHTGHGLPWHKIADNIERFVKSKLDLELDLERRACLAIEIQASGLDMRDQIAIYLMEDLNLGSIHISTIKQGDAQITQ</sequence>
<protein>
    <recommendedName>
        <fullName evidence="3">SprT-like domain-containing protein</fullName>
    </recommendedName>
</protein>
<evidence type="ECO:0008006" key="3">
    <source>
        <dbReference type="Google" id="ProtNLM"/>
    </source>
</evidence>
<dbReference type="OrthoDB" id="5236983at2759"/>
<dbReference type="EMBL" id="JAPEIS010000006">
    <property type="protein sequence ID" value="KAJ8065383.1"/>
    <property type="molecule type" value="Genomic_DNA"/>
</dbReference>
<dbReference type="AlphaFoldDB" id="A0A9X0AQQ2"/>